<keyword evidence="2" id="KW-0946">Virion</keyword>
<dbReference type="Gene3D" id="3.30.2400.10">
    <property type="entry name" value="Major capsid protein gp5"/>
    <property type="match status" value="1"/>
</dbReference>
<gene>
    <name evidence="4" type="ORF">UFOVP1467_61</name>
    <name evidence="5" type="ORF">UFOVP1616_45</name>
</gene>
<protein>
    <submittedName>
        <fullName evidence="4">Major_cap_HK97, phage major capsid protein, HK97 family</fullName>
    </submittedName>
</protein>
<sequence>MAYSKFFQNMLERREAIKVEIDTMLDAAGTESRTDLTDAESAKFETLMTEARDLDKRIAAGQEQAASDAALVEARSAYSKVIAPATEGATRTQVVREERTYRPDAEFSFIRDAYNEHRGDRAASDRLARHSREYEQEARAVGTDAFAGLVIPQYLVDLAAPLARAGRPFADFGVNKHELPAKGMTLNISRLTTGTSVDVQVTQNDTVSETDADDTLLTVNVRTIAGQQNLSRQSIERGEGIDTLIVQDLVRAYHAQLDAQVLKGAGTAGTLKGLRNSGGNAVTFTATTPTVALLYPKLADAMSIVEDTVYSVPTHWVMTPRRLAWILAATDTAGRPLALPTAMGPQNAVSVGAGVMQYGNSGYSILGLPVITDANIGRTYGTGTNQDEIYCVDMHEMHLWEAPGAPLSLSFDQTVAGGLTIKTLVYGYAGFTAERYAAAASIISGTGLVAPTF</sequence>
<accession>A0A6J5SKS8</accession>
<evidence type="ECO:0000256" key="2">
    <source>
        <dbReference type="ARBA" id="ARBA00022844"/>
    </source>
</evidence>
<dbReference type="GO" id="GO:0044423">
    <property type="term" value="C:virion component"/>
    <property type="evidence" value="ECO:0007669"/>
    <property type="project" value="UniProtKB-KW"/>
</dbReference>
<dbReference type="InterPro" id="IPR054612">
    <property type="entry name" value="Phage_capsid-like_C"/>
</dbReference>
<dbReference type="EMBL" id="LR797480">
    <property type="protein sequence ID" value="CAB4219664.1"/>
    <property type="molecule type" value="Genomic_DNA"/>
</dbReference>
<reference evidence="4" key="1">
    <citation type="submission" date="2020-05" db="EMBL/GenBank/DDBJ databases">
        <authorList>
            <person name="Chiriac C."/>
            <person name="Salcher M."/>
            <person name="Ghai R."/>
            <person name="Kavagutti S V."/>
        </authorList>
    </citation>
    <scope>NUCLEOTIDE SEQUENCE</scope>
</reference>
<dbReference type="SUPFAM" id="SSF56563">
    <property type="entry name" value="Major capsid protein gp5"/>
    <property type="match status" value="1"/>
</dbReference>
<feature type="domain" description="Phage capsid-like C-terminal" evidence="3">
    <location>
        <begin position="200"/>
        <end position="401"/>
    </location>
</feature>
<dbReference type="EMBL" id="LR797420">
    <property type="protein sequence ID" value="CAB4215044.1"/>
    <property type="molecule type" value="Genomic_DNA"/>
</dbReference>
<evidence type="ECO:0000313" key="4">
    <source>
        <dbReference type="EMBL" id="CAB4215044.1"/>
    </source>
</evidence>
<comment type="subcellular location">
    <subcellularLocation>
        <location evidence="1">Virion</location>
    </subcellularLocation>
</comment>
<evidence type="ECO:0000313" key="5">
    <source>
        <dbReference type="EMBL" id="CAB4219664.1"/>
    </source>
</evidence>
<name>A0A6J5SKS8_9CAUD</name>
<evidence type="ECO:0000259" key="3">
    <source>
        <dbReference type="Pfam" id="PF05065"/>
    </source>
</evidence>
<evidence type="ECO:0000256" key="1">
    <source>
        <dbReference type="ARBA" id="ARBA00004328"/>
    </source>
</evidence>
<dbReference type="Pfam" id="PF05065">
    <property type="entry name" value="Phage_capsid"/>
    <property type="match status" value="1"/>
</dbReference>
<organism evidence="4">
    <name type="scientific">uncultured Caudovirales phage</name>
    <dbReference type="NCBI Taxonomy" id="2100421"/>
    <lineage>
        <taxon>Viruses</taxon>
        <taxon>Duplodnaviria</taxon>
        <taxon>Heunggongvirae</taxon>
        <taxon>Uroviricota</taxon>
        <taxon>Caudoviricetes</taxon>
        <taxon>Peduoviridae</taxon>
        <taxon>Maltschvirus</taxon>
        <taxon>Maltschvirus maltsch</taxon>
    </lineage>
</organism>
<proteinExistence type="predicted"/>
<dbReference type="NCBIfam" id="TIGR01554">
    <property type="entry name" value="major_cap_HK97"/>
    <property type="match status" value="1"/>
</dbReference>
<dbReference type="InterPro" id="IPR024455">
    <property type="entry name" value="Phage_capsid"/>
</dbReference>